<feature type="compositionally biased region" description="Basic and acidic residues" evidence="1">
    <location>
        <begin position="138"/>
        <end position="169"/>
    </location>
</feature>
<keyword evidence="3" id="KW-1185">Reference proteome</keyword>
<comment type="caution">
    <text evidence="2">The sequence shown here is derived from an EMBL/GenBank/DDBJ whole genome shotgun (WGS) entry which is preliminary data.</text>
</comment>
<evidence type="ECO:0000256" key="1">
    <source>
        <dbReference type="SAM" id="MobiDB-lite"/>
    </source>
</evidence>
<feature type="compositionally biased region" description="Acidic residues" evidence="1">
    <location>
        <begin position="77"/>
        <end position="93"/>
    </location>
</feature>
<feature type="region of interest" description="Disordered" evidence="1">
    <location>
        <begin position="74"/>
        <end position="256"/>
    </location>
</feature>
<dbReference type="EMBL" id="ASPP01010037">
    <property type="protein sequence ID" value="ETO23330.1"/>
    <property type="molecule type" value="Genomic_DNA"/>
</dbReference>
<gene>
    <name evidence="2" type="ORF">RFI_13854</name>
</gene>
<feature type="compositionally biased region" description="Acidic residues" evidence="1">
    <location>
        <begin position="100"/>
        <end position="111"/>
    </location>
</feature>
<feature type="compositionally biased region" description="Basic and acidic residues" evidence="1">
    <location>
        <begin position="112"/>
        <end position="127"/>
    </location>
</feature>
<accession>X6NAK8</accession>
<feature type="compositionally biased region" description="Polar residues" evidence="1">
    <location>
        <begin position="188"/>
        <end position="198"/>
    </location>
</feature>
<sequence>MADTKAQELQNWLKDNDLVEPEVLELLVQHKILLSTLMEADVTDIRELCKELHFSAPIRLKLLAAKALENKKLREATEEEEEEEEEQNEETEEQVQSPKEEEEEEEEDTHDEEEKQHIEKDTEKGDDDRGEENNEPVVAEKEEAVTAEERQEEKKDETNEFTETAKRFEEDADYAFNLQLKELENDMHTNQSNLTDNANPRYYPSDEEFARILAQEDQQPPLQSQPQSSSQPQRQPSDPIHHEEPYIDIDSDTDVNNVLVPPIADMGRCI</sequence>
<feature type="compositionally biased region" description="Low complexity" evidence="1">
    <location>
        <begin position="218"/>
        <end position="237"/>
    </location>
</feature>
<evidence type="ECO:0000313" key="2">
    <source>
        <dbReference type="EMBL" id="ETO23330.1"/>
    </source>
</evidence>
<dbReference type="AlphaFoldDB" id="X6NAK8"/>
<organism evidence="2 3">
    <name type="scientific">Reticulomyxa filosa</name>
    <dbReference type="NCBI Taxonomy" id="46433"/>
    <lineage>
        <taxon>Eukaryota</taxon>
        <taxon>Sar</taxon>
        <taxon>Rhizaria</taxon>
        <taxon>Retaria</taxon>
        <taxon>Foraminifera</taxon>
        <taxon>Monothalamids</taxon>
        <taxon>Reticulomyxidae</taxon>
        <taxon>Reticulomyxa</taxon>
    </lineage>
</organism>
<name>X6NAK8_RETFI</name>
<reference evidence="2 3" key="1">
    <citation type="journal article" date="2013" name="Curr. Biol.">
        <title>The Genome of the Foraminiferan Reticulomyxa filosa.</title>
        <authorList>
            <person name="Glockner G."/>
            <person name="Hulsmann N."/>
            <person name="Schleicher M."/>
            <person name="Noegel A.A."/>
            <person name="Eichinger L."/>
            <person name="Gallinger C."/>
            <person name="Pawlowski J."/>
            <person name="Sierra R."/>
            <person name="Euteneuer U."/>
            <person name="Pillet L."/>
            <person name="Moustafa A."/>
            <person name="Platzer M."/>
            <person name="Groth M."/>
            <person name="Szafranski K."/>
            <person name="Schliwa M."/>
        </authorList>
    </citation>
    <scope>NUCLEOTIDE SEQUENCE [LARGE SCALE GENOMIC DNA]</scope>
</reference>
<protein>
    <submittedName>
        <fullName evidence="2">Uncharacterized protein</fullName>
    </submittedName>
</protein>
<proteinExistence type="predicted"/>
<feature type="non-terminal residue" evidence="2">
    <location>
        <position position="270"/>
    </location>
</feature>
<dbReference type="Proteomes" id="UP000023152">
    <property type="component" value="Unassembled WGS sequence"/>
</dbReference>
<evidence type="ECO:0000313" key="3">
    <source>
        <dbReference type="Proteomes" id="UP000023152"/>
    </source>
</evidence>